<dbReference type="AlphaFoldDB" id="A0A0F8ULE3"/>
<reference evidence="3 4" key="1">
    <citation type="submission" date="2015-02" db="EMBL/GenBank/DDBJ databases">
        <title>Draft Genome Sequences of Two Closely-Related Aflatoxigenic Aspergillus Species Obtained from the Cote d'Ivoire.</title>
        <authorList>
            <person name="Moore G.G."/>
            <person name="Beltz S.B."/>
            <person name="Mack B.M."/>
        </authorList>
    </citation>
    <scope>NUCLEOTIDE SEQUENCE [LARGE SCALE GENOMIC DNA]</scope>
    <source>
        <strain evidence="3 4">SRRC1468</strain>
    </source>
</reference>
<sequence>MKSSIPADTWEAKRVLITKLYKEEEWPLKQVIKVIQTPDFHPSETQLRARLKKWQVTKPSRKKYSCHRRSSKEPKSRSTQQRHSVEESQRPALAYGACSNTPHSSASTSCTPGNHYWEHDFPPSEQRRHPLVPSIPPTDLSSSPSSPPTHTQNYGQMDSFTSISDISTLRTPTVGLGTETMDKLSFSQTTNSFTSPGGDTTGTTYQSQDSASPRSGEPSTPIAQIHGLLDGEPETSPVFSATHGTLGYPGWLMGCGLRYPDPLAQYQAGIALCRNALPWLELEARQRIQSQDNAYLLCEQQTPVVESMHPRMWISNSHDILPNEDRHQPYLF</sequence>
<organism evidence="3 4">
    <name type="scientific">Aspergillus rambellii</name>
    <dbReference type="NCBI Taxonomy" id="308745"/>
    <lineage>
        <taxon>Eukaryota</taxon>
        <taxon>Fungi</taxon>
        <taxon>Dikarya</taxon>
        <taxon>Ascomycota</taxon>
        <taxon>Pezizomycotina</taxon>
        <taxon>Eurotiomycetes</taxon>
        <taxon>Eurotiomycetidae</taxon>
        <taxon>Eurotiales</taxon>
        <taxon>Aspergillaceae</taxon>
        <taxon>Aspergillus</taxon>
        <taxon>Aspergillus subgen. Nidulantes</taxon>
    </lineage>
</organism>
<feature type="compositionally biased region" description="Polar residues" evidence="1">
    <location>
        <begin position="188"/>
        <end position="222"/>
    </location>
</feature>
<accession>A0A0F8ULE3</accession>
<feature type="compositionally biased region" description="Basic residues" evidence="1">
    <location>
        <begin position="58"/>
        <end position="70"/>
    </location>
</feature>
<dbReference type="InterPro" id="IPR025676">
    <property type="entry name" value="Clr5_dom"/>
</dbReference>
<name>A0A0F8ULE3_9EURO</name>
<evidence type="ECO:0000313" key="4">
    <source>
        <dbReference type="Proteomes" id="UP000034291"/>
    </source>
</evidence>
<protein>
    <recommendedName>
        <fullName evidence="2">Clr5 domain-containing protein</fullName>
    </recommendedName>
</protein>
<feature type="compositionally biased region" description="Polar residues" evidence="1">
    <location>
        <begin position="98"/>
        <end position="112"/>
    </location>
</feature>
<dbReference type="Proteomes" id="UP000034291">
    <property type="component" value="Unassembled WGS sequence"/>
</dbReference>
<dbReference type="EMBL" id="JZBS01002018">
    <property type="protein sequence ID" value="KKK20454.1"/>
    <property type="molecule type" value="Genomic_DNA"/>
</dbReference>
<feature type="region of interest" description="Disordered" evidence="1">
    <location>
        <begin position="188"/>
        <end position="237"/>
    </location>
</feature>
<dbReference type="Pfam" id="PF14420">
    <property type="entry name" value="Clr5"/>
    <property type="match status" value="1"/>
</dbReference>
<dbReference type="OrthoDB" id="5308957at2759"/>
<evidence type="ECO:0000256" key="1">
    <source>
        <dbReference type="SAM" id="MobiDB-lite"/>
    </source>
</evidence>
<gene>
    <name evidence="3" type="ORF">ARAM_002908</name>
</gene>
<evidence type="ECO:0000313" key="3">
    <source>
        <dbReference type="EMBL" id="KKK20454.1"/>
    </source>
</evidence>
<evidence type="ECO:0000259" key="2">
    <source>
        <dbReference type="Pfam" id="PF14420"/>
    </source>
</evidence>
<feature type="region of interest" description="Disordered" evidence="1">
    <location>
        <begin position="58"/>
        <end position="157"/>
    </location>
</feature>
<feature type="domain" description="Clr5" evidence="2">
    <location>
        <begin position="7"/>
        <end position="58"/>
    </location>
</feature>
<feature type="compositionally biased region" description="Basic and acidic residues" evidence="1">
    <location>
        <begin position="116"/>
        <end position="128"/>
    </location>
</feature>
<proteinExistence type="predicted"/>
<comment type="caution">
    <text evidence="3">The sequence shown here is derived from an EMBL/GenBank/DDBJ whole genome shotgun (WGS) entry which is preliminary data.</text>
</comment>
<keyword evidence="4" id="KW-1185">Reference proteome</keyword>